<protein>
    <submittedName>
        <fullName evidence="1">Uncharacterized protein</fullName>
    </submittedName>
</protein>
<sequence>MCSLDFTHARNPIPFLSWLTLRYYISASGFTDAAAAKFPKIQCAGNKMLLIICNERQPLRGKIPSYMSALL</sequence>
<evidence type="ECO:0000313" key="2">
    <source>
        <dbReference type="Proteomes" id="UP000824782"/>
    </source>
</evidence>
<accession>A0AAV6ZJP6</accession>
<reference evidence="1" key="1">
    <citation type="thesis" date="2020" institute="ProQuest LLC" country="789 East Eisenhower Parkway, Ann Arbor, MI, USA">
        <title>Comparative Genomics and Chromosome Evolution.</title>
        <authorList>
            <person name="Mudd A.B."/>
        </authorList>
    </citation>
    <scope>NUCLEOTIDE SEQUENCE</scope>
    <source>
        <strain evidence="1">237g6f4</strain>
        <tissue evidence="1">Blood</tissue>
    </source>
</reference>
<dbReference type="AlphaFoldDB" id="A0AAV6ZJP6"/>
<comment type="caution">
    <text evidence="1">The sequence shown here is derived from an EMBL/GenBank/DDBJ whole genome shotgun (WGS) entry which is preliminary data.</text>
</comment>
<evidence type="ECO:0000313" key="1">
    <source>
        <dbReference type="EMBL" id="KAG8547575.1"/>
    </source>
</evidence>
<proteinExistence type="predicted"/>
<name>A0AAV6ZJP6_ENGPU</name>
<organism evidence="1 2">
    <name type="scientific">Engystomops pustulosus</name>
    <name type="common">Tungara frog</name>
    <name type="synonym">Physalaemus pustulosus</name>
    <dbReference type="NCBI Taxonomy" id="76066"/>
    <lineage>
        <taxon>Eukaryota</taxon>
        <taxon>Metazoa</taxon>
        <taxon>Chordata</taxon>
        <taxon>Craniata</taxon>
        <taxon>Vertebrata</taxon>
        <taxon>Euteleostomi</taxon>
        <taxon>Amphibia</taxon>
        <taxon>Batrachia</taxon>
        <taxon>Anura</taxon>
        <taxon>Neobatrachia</taxon>
        <taxon>Hyloidea</taxon>
        <taxon>Leptodactylidae</taxon>
        <taxon>Leiuperinae</taxon>
        <taxon>Engystomops</taxon>
    </lineage>
</organism>
<dbReference type="EMBL" id="WNYA01000675">
    <property type="protein sequence ID" value="KAG8547575.1"/>
    <property type="molecule type" value="Genomic_DNA"/>
</dbReference>
<keyword evidence="2" id="KW-1185">Reference proteome</keyword>
<gene>
    <name evidence="1" type="ORF">GDO81_027991</name>
</gene>
<dbReference type="Proteomes" id="UP000824782">
    <property type="component" value="Unassembled WGS sequence"/>
</dbReference>